<evidence type="ECO:0000313" key="7">
    <source>
        <dbReference type="EMBL" id="ANF58598.1"/>
    </source>
</evidence>
<evidence type="ECO:0000256" key="6">
    <source>
        <dbReference type="SAM" id="Phobius"/>
    </source>
</evidence>
<keyword evidence="4 6" id="KW-1133">Transmembrane helix</keyword>
<proteinExistence type="inferred from homology"/>
<keyword evidence="8" id="KW-1185">Reference proteome</keyword>
<feature type="transmembrane region" description="Helical" evidence="6">
    <location>
        <begin position="248"/>
        <end position="266"/>
    </location>
</feature>
<dbReference type="PANTHER" id="PTHR21716:SF64">
    <property type="entry name" value="AI-2 TRANSPORT PROTEIN TQSA"/>
    <property type="match status" value="1"/>
</dbReference>
<evidence type="ECO:0000256" key="2">
    <source>
        <dbReference type="ARBA" id="ARBA00009773"/>
    </source>
</evidence>
<dbReference type="Pfam" id="PF01594">
    <property type="entry name" value="AI-2E_transport"/>
    <property type="match status" value="1"/>
</dbReference>
<dbReference type="STRING" id="376489.A5892_14885"/>
<dbReference type="Proteomes" id="UP000077875">
    <property type="component" value="Chromosome"/>
</dbReference>
<keyword evidence="5 6" id="KW-0472">Membrane</keyword>
<comment type="similarity">
    <text evidence="2">Belongs to the autoinducer-2 exporter (AI-2E) (TC 2.A.86) family.</text>
</comment>
<evidence type="ECO:0000313" key="8">
    <source>
        <dbReference type="Proteomes" id="UP000077875"/>
    </source>
</evidence>
<comment type="subcellular location">
    <subcellularLocation>
        <location evidence="1">Membrane</location>
        <topology evidence="1">Multi-pass membrane protein</topology>
    </subcellularLocation>
</comment>
<dbReference type="AlphaFoldDB" id="A0A172YH61"/>
<feature type="transmembrane region" description="Helical" evidence="6">
    <location>
        <begin position="76"/>
        <end position="97"/>
    </location>
</feature>
<name>A0A172YH61_9GAMM</name>
<organism evidence="7 8">
    <name type="scientific">Halotalea alkalilenta</name>
    <dbReference type="NCBI Taxonomy" id="376489"/>
    <lineage>
        <taxon>Bacteria</taxon>
        <taxon>Pseudomonadati</taxon>
        <taxon>Pseudomonadota</taxon>
        <taxon>Gammaproteobacteria</taxon>
        <taxon>Oceanospirillales</taxon>
        <taxon>Halomonadaceae</taxon>
        <taxon>Halotalea</taxon>
    </lineage>
</organism>
<dbReference type="GO" id="GO:0016020">
    <property type="term" value="C:membrane"/>
    <property type="evidence" value="ECO:0007669"/>
    <property type="project" value="UniProtKB-SubCell"/>
</dbReference>
<feature type="transmembrane region" description="Helical" evidence="6">
    <location>
        <begin position="21"/>
        <end position="40"/>
    </location>
</feature>
<feature type="transmembrane region" description="Helical" evidence="6">
    <location>
        <begin position="273"/>
        <end position="294"/>
    </location>
</feature>
<dbReference type="PANTHER" id="PTHR21716">
    <property type="entry name" value="TRANSMEMBRANE PROTEIN"/>
    <property type="match status" value="1"/>
</dbReference>
<evidence type="ECO:0000256" key="1">
    <source>
        <dbReference type="ARBA" id="ARBA00004141"/>
    </source>
</evidence>
<feature type="transmembrane region" description="Helical" evidence="6">
    <location>
        <begin position="314"/>
        <end position="340"/>
    </location>
</feature>
<evidence type="ECO:0000256" key="5">
    <source>
        <dbReference type="ARBA" id="ARBA00023136"/>
    </source>
</evidence>
<keyword evidence="3 6" id="KW-0812">Transmembrane</keyword>
<gene>
    <name evidence="7" type="ORF">A5892_14885</name>
</gene>
<reference evidence="7 8" key="1">
    <citation type="submission" date="2016-04" db="EMBL/GenBank/DDBJ databases">
        <title>Complete Genome Sequence of Halotalea alkalilenta IHB B 13600.</title>
        <authorList>
            <person name="Swarnkar M.K."/>
            <person name="Sharma A."/>
            <person name="Kaushal K."/>
            <person name="Soni R."/>
            <person name="Rana S."/>
            <person name="Singh A.K."/>
            <person name="Gulati A."/>
        </authorList>
    </citation>
    <scope>NUCLEOTIDE SEQUENCE [LARGE SCALE GENOMIC DNA]</scope>
    <source>
        <strain evidence="7 8">IHB B 13600</strain>
    </source>
</reference>
<dbReference type="KEGG" id="haa:A5892_14885"/>
<dbReference type="RefSeq" id="WP_064123459.1">
    <property type="nucleotide sequence ID" value="NZ_CP015243.1"/>
</dbReference>
<accession>A0A172YH61</accession>
<dbReference type="InterPro" id="IPR002549">
    <property type="entry name" value="AI-2E-like"/>
</dbReference>
<protein>
    <submittedName>
        <fullName evidence="7">AI-2E family transporter</fullName>
    </submittedName>
</protein>
<feature type="transmembrane region" description="Helical" evidence="6">
    <location>
        <begin position="160"/>
        <end position="179"/>
    </location>
</feature>
<dbReference type="GO" id="GO:0055085">
    <property type="term" value="P:transmembrane transport"/>
    <property type="evidence" value="ECO:0007669"/>
    <property type="project" value="TreeGrafter"/>
</dbReference>
<dbReference type="EMBL" id="CP015243">
    <property type="protein sequence ID" value="ANF58598.1"/>
    <property type="molecule type" value="Genomic_DNA"/>
</dbReference>
<evidence type="ECO:0000256" key="3">
    <source>
        <dbReference type="ARBA" id="ARBA00022692"/>
    </source>
</evidence>
<sequence length="365" mass="39828">MVDPERPSDDNEQKGTENVSTIPFTLVIVAAALFIVIGGLRLGSTLVIPILMSLFIAILCARPVKWLVERGWNVTLAVCVVLALVSLIIGLFTLLIGSQFGEFSDQMPMISDRLSALYGQGLNWIEDFGVPIDRGAIAGSFDPSQLVQYMPTLLSGVGDTLSQTVIIVIMVVFMIYEILDLPQKLKIAFENPQKSLTRFKQFSESLQRYLIVKSEIGVACGVLTTLTCWVLGVEFALIWGVLAFLLNFIPNIGAFLSAIPPVLLALVMPDGGVLLAIVLGGVLGSVHFITGNIIEPRLMGHALGMSTLMAFMSLVVWGWVLGPVGLLLSVPLTMSLKILLDSHPDTRWLSVLIGPTEERRRRSRR</sequence>
<feature type="transmembrane region" description="Helical" evidence="6">
    <location>
        <begin position="216"/>
        <end position="242"/>
    </location>
</feature>
<evidence type="ECO:0000256" key="4">
    <source>
        <dbReference type="ARBA" id="ARBA00022989"/>
    </source>
</evidence>
<feature type="transmembrane region" description="Helical" evidence="6">
    <location>
        <begin position="46"/>
        <end position="64"/>
    </location>
</feature>